<accession>A0A4Y2WS74</accession>
<name>A0A4Y2WS74_ARAVE</name>
<sequence>MGARTSVDPQDFDVRAFTNISRERSSPPDFIPTSGGVTNFRQGLSNLLNTCMLTTGRGNKDFTQRVVRIVAGTPGDVVRKCKCS</sequence>
<gene>
    <name evidence="1" type="ORF">AVEN_153516_1</name>
</gene>
<dbReference type="AlphaFoldDB" id="A0A4Y2WS74"/>
<organism evidence="1 2">
    <name type="scientific">Araneus ventricosus</name>
    <name type="common">Orbweaver spider</name>
    <name type="synonym">Epeira ventricosa</name>
    <dbReference type="NCBI Taxonomy" id="182803"/>
    <lineage>
        <taxon>Eukaryota</taxon>
        <taxon>Metazoa</taxon>
        <taxon>Ecdysozoa</taxon>
        <taxon>Arthropoda</taxon>
        <taxon>Chelicerata</taxon>
        <taxon>Arachnida</taxon>
        <taxon>Araneae</taxon>
        <taxon>Araneomorphae</taxon>
        <taxon>Entelegynae</taxon>
        <taxon>Araneoidea</taxon>
        <taxon>Araneidae</taxon>
        <taxon>Araneus</taxon>
    </lineage>
</organism>
<dbReference type="EMBL" id="BGPR01063962">
    <property type="protein sequence ID" value="GBO39052.1"/>
    <property type="molecule type" value="Genomic_DNA"/>
</dbReference>
<evidence type="ECO:0000313" key="1">
    <source>
        <dbReference type="EMBL" id="GBO39052.1"/>
    </source>
</evidence>
<protein>
    <submittedName>
        <fullName evidence="1">Uncharacterized protein</fullName>
    </submittedName>
</protein>
<reference evidence="1 2" key="1">
    <citation type="journal article" date="2019" name="Sci. Rep.">
        <title>Orb-weaving spider Araneus ventricosus genome elucidates the spidroin gene catalogue.</title>
        <authorList>
            <person name="Kono N."/>
            <person name="Nakamura H."/>
            <person name="Ohtoshi R."/>
            <person name="Moran D.A.P."/>
            <person name="Shinohara A."/>
            <person name="Yoshida Y."/>
            <person name="Fujiwara M."/>
            <person name="Mori M."/>
            <person name="Tomita M."/>
            <person name="Arakawa K."/>
        </authorList>
    </citation>
    <scope>NUCLEOTIDE SEQUENCE [LARGE SCALE GENOMIC DNA]</scope>
</reference>
<evidence type="ECO:0000313" key="2">
    <source>
        <dbReference type="Proteomes" id="UP000499080"/>
    </source>
</evidence>
<proteinExistence type="predicted"/>
<keyword evidence="2" id="KW-1185">Reference proteome</keyword>
<comment type="caution">
    <text evidence="1">The sequence shown here is derived from an EMBL/GenBank/DDBJ whole genome shotgun (WGS) entry which is preliminary data.</text>
</comment>
<dbReference type="Proteomes" id="UP000499080">
    <property type="component" value="Unassembled WGS sequence"/>
</dbReference>